<protein>
    <submittedName>
        <fullName evidence="1">Uncharacterized protein</fullName>
    </submittedName>
</protein>
<accession>A0A392U6M9</accession>
<organism evidence="1 2">
    <name type="scientific">Trifolium medium</name>
    <dbReference type="NCBI Taxonomy" id="97028"/>
    <lineage>
        <taxon>Eukaryota</taxon>
        <taxon>Viridiplantae</taxon>
        <taxon>Streptophyta</taxon>
        <taxon>Embryophyta</taxon>
        <taxon>Tracheophyta</taxon>
        <taxon>Spermatophyta</taxon>
        <taxon>Magnoliopsida</taxon>
        <taxon>eudicotyledons</taxon>
        <taxon>Gunneridae</taxon>
        <taxon>Pentapetalae</taxon>
        <taxon>rosids</taxon>
        <taxon>fabids</taxon>
        <taxon>Fabales</taxon>
        <taxon>Fabaceae</taxon>
        <taxon>Papilionoideae</taxon>
        <taxon>50 kb inversion clade</taxon>
        <taxon>NPAAA clade</taxon>
        <taxon>Hologalegina</taxon>
        <taxon>IRL clade</taxon>
        <taxon>Trifolieae</taxon>
        <taxon>Trifolium</taxon>
    </lineage>
</organism>
<dbReference type="EMBL" id="LXQA010747614">
    <property type="protein sequence ID" value="MCI69022.1"/>
    <property type="molecule type" value="Genomic_DNA"/>
</dbReference>
<evidence type="ECO:0000313" key="1">
    <source>
        <dbReference type="EMBL" id="MCI69022.1"/>
    </source>
</evidence>
<evidence type="ECO:0000313" key="2">
    <source>
        <dbReference type="Proteomes" id="UP000265520"/>
    </source>
</evidence>
<comment type="caution">
    <text evidence="1">The sequence shown here is derived from an EMBL/GenBank/DDBJ whole genome shotgun (WGS) entry which is preliminary data.</text>
</comment>
<name>A0A392U6M9_9FABA</name>
<keyword evidence="2" id="KW-1185">Reference proteome</keyword>
<proteinExistence type="predicted"/>
<reference evidence="1 2" key="1">
    <citation type="journal article" date="2018" name="Front. Plant Sci.">
        <title>Red Clover (Trifolium pratense) and Zigzag Clover (T. medium) - A Picture of Genomic Similarities and Differences.</title>
        <authorList>
            <person name="Dluhosova J."/>
            <person name="Istvanek J."/>
            <person name="Nedelnik J."/>
            <person name="Repkova J."/>
        </authorList>
    </citation>
    <scope>NUCLEOTIDE SEQUENCE [LARGE SCALE GENOMIC DNA]</scope>
    <source>
        <strain evidence="2">cv. 10/8</strain>
        <tissue evidence="1">Leaf</tissue>
    </source>
</reference>
<feature type="non-terminal residue" evidence="1">
    <location>
        <position position="49"/>
    </location>
</feature>
<dbReference type="Proteomes" id="UP000265520">
    <property type="component" value="Unassembled WGS sequence"/>
</dbReference>
<sequence length="49" mass="5694">MLLTILNNLRQDLATYVQKSDSIDVGKIVLNHMLDCLQFQRHRLVNLKA</sequence>
<dbReference type="AlphaFoldDB" id="A0A392U6M9"/>